<evidence type="ECO:0000256" key="1">
    <source>
        <dbReference type="SAM" id="Phobius"/>
    </source>
</evidence>
<reference evidence="2 3" key="1">
    <citation type="journal article" date="2016" name="Nat. Commun.">
        <title>Thousands of microbial genomes shed light on interconnected biogeochemical processes in an aquifer system.</title>
        <authorList>
            <person name="Anantharaman K."/>
            <person name="Brown C.T."/>
            <person name="Hug L.A."/>
            <person name="Sharon I."/>
            <person name="Castelle C.J."/>
            <person name="Probst A.J."/>
            <person name="Thomas B.C."/>
            <person name="Singh A."/>
            <person name="Wilkins M.J."/>
            <person name="Karaoz U."/>
            <person name="Brodie E.L."/>
            <person name="Williams K.H."/>
            <person name="Hubbard S.S."/>
            <person name="Banfield J.F."/>
        </authorList>
    </citation>
    <scope>NUCLEOTIDE SEQUENCE [LARGE SCALE GENOMIC DNA]</scope>
</reference>
<dbReference type="EMBL" id="MGJJ01000023">
    <property type="protein sequence ID" value="OGN04494.1"/>
    <property type="molecule type" value="Genomic_DNA"/>
</dbReference>
<comment type="caution">
    <text evidence="2">The sequence shown here is derived from an EMBL/GenBank/DDBJ whole genome shotgun (WGS) entry which is preliminary data.</text>
</comment>
<accession>A0A1F8EUG7</accession>
<proteinExistence type="predicted"/>
<dbReference type="AlphaFoldDB" id="A0A1F8EUG7"/>
<keyword evidence="1" id="KW-0812">Transmembrane</keyword>
<organism evidence="2 3">
    <name type="scientific">Candidatus Yanofskybacteria bacterium RIFCSPHIGHO2_01_FULL_44_22</name>
    <dbReference type="NCBI Taxonomy" id="1802669"/>
    <lineage>
        <taxon>Bacteria</taxon>
        <taxon>Candidatus Yanofskyibacteriota</taxon>
    </lineage>
</organism>
<gene>
    <name evidence="2" type="ORF">A2746_02115</name>
</gene>
<evidence type="ECO:0000313" key="2">
    <source>
        <dbReference type="EMBL" id="OGN04494.1"/>
    </source>
</evidence>
<sequence>MKSTLDIIGFISRFISVSGSILVVGLLVYGLLFITKPPKGPVFTSNPGQINYSEGIKAVSIFFVGTSLKYTREIVFADNYGRRIYFESLCNNYDDYDGIYEGLKCRIQYQEVWNVEIFPWWNIANAYHHRQWRLVGVQKLEE</sequence>
<evidence type="ECO:0000313" key="3">
    <source>
        <dbReference type="Proteomes" id="UP000177419"/>
    </source>
</evidence>
<dbReference type="Proteomes" id="UP000177419">
    <property type="component" value="Unassembled WGS sequence"/>
</dbReference>
<feature type="transmembrane region" description="Helical" evidence="1">
    <location>
        <begin position="12"/>
        <end position="34"/>
    </location>
</feature>
<keyword evidence="1" id="KW-1133">Transmembrane helix</keyword>
<protein>
    <submittedName>
        <fullName evidence="2">Uncharacterized protein</fullName>
    </submittedName>
</protein>
<name>A0A1F8EUG7_9BACT</name>
<keyword evidence="1" id="KW-0472">Membrane</keyword>